<dbReference type="EMBL" id="RWGY01000039">
    <property type="protein sequence ID" value="TVU12565.1"/>
    <property type="molecule type" value="Genomic_DNA"/>
</dbReference>
<accession>A0A5J9TMP7</accession>
<evidence type="ECO:0000256" key="1">
    <source>
        <dbReference type="SAM" id="MobiDB-lite"/>
    </source>
</evidence>
<organism evidence="2 3">
    <name type="scientific">Eragrostis curvula</name>
    <name type="common">weeping love grass</name>
    <dbReference type="NCBI Taxonomy" id="38414"/>
    <lineage>
        <taxon>Eukaryota</taxon>
        <taxon>Viridiplantae</taxon>
        <taxon>Streptophyta</taxon>
        <taxon>Embryophyta</taxon>
        <taxon>Tracheophyta</taxon>
        <taxon>Spermatophyta</taxon>
        <taxon>Magnoliopsida</taxon>
        <taxon>Liliopsida</taxon>
        <taxon>Poales</taxon>
        <taxon>Poaceae</taxon>
        <taxon>PACMAD clade</taxon>
        <taxon>Chloridoideae</taxon>
        <taxon>Eragrostideae</taxon>
        <taxon>Eragrostidinae</taxon>
        <taxon>Eragrostis</taxon>
    </lineage>
</organism>
<protein>
    <submittedName>
        <fullName evidence="2">Uncharacterized protein</fullName>
    </submittedName>
</protein>
<reference evidence="2 3" key="1">
    <citation type="journal article" date="2019" name="Sci. Rep.">
        <title>A high-quality genome of Eragrostis curvula grass provides insights into Poaceae evolution and supports new strategies to enhance forage quality.</title>
        <authorList>
            <person name="Carballo J."/>
            <person name="Santos B.A.C.M."/>
            <person name="Zappacosta D."/>
            <person name="Garbus I."/>
            <person name="Selva J.P."/>
            <person name="Gallo C.A."/>
            <person name="Diaz A."/>
            <person name="Albertini E."/>
            <person name="Caccamo M."/>
            <person name="Echenique V."/>
        </authorList>
    </citation>
    <scope>NUCLEOTIDE SEQUENCE [LARGE SCALE GENOMIC DNA]</scope>
    <source>
        <strain evidence="3">cv. Victoria</strain>
        <tissue evidence="2">Leaf</tissue>
    </source>
</reference>
<name>A0A5J9TMP7_9POAL</name>
<sequence length="76" mass="7802">MRRPRAGAPPRCGLPIPAARTPISKPAAGQIWATGDETSFPDHAAAGMLFPTTGMPFPATGTSSSPELSETQATLP</sequence>
<proteinExistence type="predicted"/>
<evidence type="ECO:0000313" key="2">
    <source>
        <dbReference type="EMBL" id="TVU12565.1"/>
    </source>
</evidence>
<feature type="region of interest" description="Disordered" evidence="1">
    <location>
        <begin position="1"/>
        <end position="76"/>
    </location>
</feature>
<dbReference type="Proteomes" id="UP000324897">
    <property type="component" value="Chromosome 3"/>
</dbReference>
<dbReference type="Gramene" id="TVU12565">
    <property type="protein sequence ID" value="TVU12565"/>
    <property type="gene ID" value="EJB05_46216"/>
</dbReference>
<keyword evidence="3" id="KW-1185">Reference proteome</keyword>
<evidence type="ECO:0000313" key="3">
    <source>
        <dbReference type="Proteomes" id="UP000324897"/>
    </source>
</evidence>
<dbReference type="AlphaFoldDB" id="A0A5J9TMP7"/>
<feature type="compositionally biased region" description="Polar residues" evidence="1">
    <location>
        <begin position="60"/>
        <end position="76"/>
    </location>
</feature>
<comment type="caution">
    <text evidence="2">The sequence shown here is derived from an EMBL/GenBank/DDBJ whole genome shotgun (WGS) entry which is preliminary data.</text>
</comment>
<gene>
    <name evidence="2" type="ORF">EJB05_46216</name>
</gene>
<feature type="non-terminal residue" evidence="2">
    <location>
        <position position="1"/>
    </location>
</feature>
<feature type="compositionally biased region" description="Low complexity" evidence="1">
    <location>
        <begin position="1"/>
        <end position="15"/>
    </location>
</feature>